<dbReference type="EnsemblMetazoa" id="MESCA003149-RA">
    <property type="protein sequence ID" value="MESCA003149-PA"/>
    <property type="gene ID" value="MESCA003149"/>
</dbReference>
<organism evidence="1 2">
    <name type="scientific">Megaselia scalaris</name>
    <name type="common">Humpbacked fly</name>
    <name type="synonym">Phora scalaris</name>
    <dbReference type="NCBI Taxonomy" id="36166"/>
    <lineage>
        <taxon>Eukaryota</taxon>
        <taxon>Metazoa</taxon>
        <taxon>Ecdysozoa</taxon>
        <taxon>Arthropoda</taxon>
        <taxon>Hexapoda</taxon>
        <taxon>Insecta</taxon>
        <taxon>Pterygota</taxon>
        <taxon>Neoptera</taxon>
        <taxon>Endopterygota</taxon>
        <taxon>Diptera</taxon>
        <taxon>Brachycera</taxon>
        <taxon>Muscomorpha</taxon>
        <taxon>Platypezoidea</taxon>
        <taxon>Phoridae</taxon>
        <taxon>Megaseliini</taxon>
        <taxon>Megaselia</taxon>
    </lineage>
</organism>
<reference evidence="2" key="1">
    <citation type="submission" date="2013-02" db="EMBL/GenBank/DDBJ databases">
        <authorList>
            <person name="Hughes D."/>
        </authorList>
    </citation>
    <scope>NUCLEOTIDE SEQUENCE</scope>
    <source>
        <strain>Durham</strain>
        <strain evidence="2">NC isolate 2 -- Noor lab</strain>
    </source>
</reference>
<dbReference type="AlphaFoldDB" id="T1GI80"/>
<evidence type="ECO:0000313" key="2">
    <source>
        <dbReference type="Proteomes" id="UP000015102"/>
    </source>
</evidence>
<dbReference type="EMBL" id="CAQQ02000246">
    <property type="status" value="NOT_ANNOTATED_CDS"/>
    <property type="molecule type" value="Genomic_DNA"/>
</dbReference>
<evidence type="ECO:0000313" key="1">
    <source>
        <dbReference type="EnsemblMetazoa" id="MESCA003149-PA"/>
    </source>
</evidence>
<name>T1GI80_MEGSC</name>
<keyword evidence="2" id="KW-1185">Reference proteome</keyword>
<protein>
    <submittedName>
        <fullName evidence="1">Uncharacterized protein</fullName>
    </submittedName>
</protein>
<reference evidence="1" key="2">
    <citation type="submission" date="2015-06" db="UniProtKB">
        <authorList>
            <consortium name="EnsemblMetazoa"/>
        </authorList>
    </citation>
    <scope>IDENTIFICATION</scope>
</reference>
<proteinExistence type="predicted"/>
<accession>T1GI80</accession>
<sequence>ENLEKAHKDYEKRYNLRSRPIKFSQGQLVFKRNMILSDKNKNLNASYVQNLSDAKFAMSSAITAMKLKMRKENF</sequence>
<dbReference type="Proteomes" id="UP000015102">
    <property type="component" value="Unassembled WGS sequence"/>
</dbReference>
<dbReference type="HOGENOM" id="CLU_2694942_0_0_1"/>